<organism evidence="5 6">
    <name type="scientific">Paenibacillus odorifer</name>
    <dbReference type="NCBI Taxonomy" id="189426"/>
    <lineage>
        <taxon>Bacteria</taxon>
        <taxon>Bacillati</taxon>
        <taxon>Bacillota</taxon>
        <taxon>Bacilli</taxon>
        <taxon>Bacillales</taxon>
        <taxon>Paenibacillaceae</taxon>
        <taxon>Paenibacillus</taxon>
    </lineage>
</organism>
<dbReference type="Gene3D" id="3.40.50.300">
    <property type="entry name" value="P-loop containing nucleotide triphosphate hydrolases"/>
    <property type="match status" value="1"/>
</dbReference>
<feature type="domain" description="ABC transporter" evidence="4">
    <location>
        <begin position="3"/>
        <end position="220"/>
    </location>
</feature>
<keyword evidence="3" id="KW-0067">ATP-binding</keyword>
<sequence length="235" mass="26419">MLITLQEVSKHYSGVPVLEKISLKIQMPKIICILGPSGAGKTTLLNILSQSESADSGRVTVHPELKLSYVFQEDCLLPWSTVGENISFVKEASPTSASEIEAFLEEVGLAAYKNHYPHQLSGGMRQRCSLARAFYHGGNMLLMDEPFHSLDYHLRFDLVQKLIALWERKKCAIVFVTHDIDEALLLGDEIMILSRHPGRIVKIIEIDTPQRSRSLKELSLLKIRAEILEQLLTAQ</sequence>
<accession>A0ABX3GY70</accession>
<dbReference type="PANTHER" id="PTHR42788:SF13">
    <property type="entry name" value="ALIPHATIC SULFONATES IMPORT ATP-BINDING PROTEIN SSUB"/>
    <property type="match status" value="1"/>
</dbReference>
<gene>
    <name evidence="5" type="ORF">BSO21_02155</name>
</gene>
<dbReference type="EMBL" id="MPVP01000006">
    <property type="protein sequence ID" value="OMD39674.1"/>
    <property type="molecule type" value="Genomic_DNA"/>
</dbReference>
<evidence type="ECO:0000256" key="3">
    <source>
        <dbReference type="ARBA" id="ARBA00022840"/>
    </source>
</evidence>
<dbReference type="InterPro" id="IPR003439">
    <property type="entry name" value="ABC_transporter-like_ATP-bd"/>
</dbReference>
<dbReference type="RefSeq" id="WP_076217778.1">
    <property type="nucleotide sequence ID" value="NZ_MPVP01000006.1"/>
</dbReference>
<evidence type="ECO:0000313" key="5">
    <source>
        <dbReference type="EMBL" id="OMD39674.1"/>
    </source>
</evidence>
<reference evidence="5 6" key="1">
    <citation type="submission" date="2016-11" db="EMBL/GenBank/DDBJ databases">
        <title>Paenibacillus species isolates.</title>
        <authorList>
            <person name="Beno S.M."/>
        </authorList>
    </citation>
    <scope>NUCLEOTIDE SEQUENCE [LARGE SCALE GENOMIC DNA]</scope>
    <source>
        <strain evidence="5 6">FSL H7-0433</strain>
    </source>
</reference>
<keyword evidence="2" id="KW-0547">Nucleotide-binding</keyword>
<evidence type="ECO:0000259" key="4">
    <source>
        <dbReference type="PROSITE" id="PS50893"/>
    </source>
</evidence>
<dbReference type="PANTHER" id="PTHR42788">
    <property type="entry name" value="TAURINE IMPORT ATP-BINDING PROTEIN-RELATED"/>
    <property type="match status" value="1"/>
</dbReference>
<dbReference type="InterPro" id="IPR003593">
    <property type="entry name" value="AAA+_ATPase"/>
</dbReference>
<keyword evidence="1" id="KW-0813">Transport</keyword>
<dbReference type="InterPro" id="IPR050166">
    <property type="entry name" value="ABC_transporter_ATP-bind"/>
</dbReference>
<evidence type="ECO:0000256" key="1">
    <source>
        <dbReference type="ARBA" id="ARBA00022448"/>
    </source>
</evidence>
<evidence type="ECO:0000256" key="2">
    <source>
        <dbReference type="ARBA" id="ARBA00022741"/>
    </source>
</evidence>
<name>A0ABX3GY70_9BACL</name>
<dbReference type="Proteomes" id="UP000187158">
    <property type="component" value="Unassembled WGS sequence"/>
</dbReference>
<evidence type="ECO:0000313" key="6">
    <source>
        <dbReference type="Proteomes" id="UP000187158"/>
    </source>
</evidence>
<protein>
    <recommendedName>
        <fullName evidence="4">ABC transporter domain-containing protein</fullName>
    </recommendedName>
</protein>
<dbReference type="SMART" id="SM00382">
    <property type="entry name" value="AAA"/>
    <property type="match status" value="1"/>
</dbReference>
<proteinExistence type="predicted"/>
<dbReference type="PROSITE" id="PS50893">
    <property type="entry name" value="ABC_TRANSPORTER_2"/>
    <property type="match status" value="1"/>
</dbReference>
<dbReference type="Pfam" id="PF00005">
    <property type="entry name" value="ABC_tran"/>
    <property type="match status" value="1"/>
</dbReference>
<keyword evidence="6" id="KW-1185">Reference proteome</keyword>
<dbReference type="InterPro" id="IPR027417">
    <property type="entry name" value="P-loop_NTPase"/>
</dbReference>
<comment type="caution">
    <text evidence="5">The sequence shown here is derived from an EMBL/GenBank/DDBJ whole genome shotgun (WGS) entry which is preliminary data.</text>
</comment>
<dbReference type="SUPFAM" id="SSF52540">
    <property type="entry name" value="P-loop containing nucleoside triphosphate hydrolases"/>
    <property type="match status" value="1"/>
</dbReference>